<dbReference type="Proteomes" id="UP001216390">
    <property type="component" value="Chromosome"/>
</dbReference>
<evidence type="ECO:0000256" key="1">
    <source>
        <dbReference type="ARBA" id="ARBA00004202"/>
    </source>
</evidence>
<reference evidence="8" key="1">
    <citation type="submission" date="2023-01" db="EMBL/GenBank/DDBJ databases">
        <title>The diversity of Class Acidimicrobiia in South China Sea sediment environments and the proposal of Iamia marina sp. nov., a novel species of the genus Iamia.</title>
        <authorList>
            <person name="He Y."/>
            <person name="Tian X."/>
        </authorList>
    </citation>
    <scope>NUCLEOTIDE SEQUENCE</scope>
    <source>
        <strain evidence="8">DSM 19957</strain>
    </source>
</reference>
<keyword evidence="3" id="KW-0813">Transport</keyword>
<dbReference type="InterPro" id="IPR017871">
    <property type="entry name" value="ABC_transporter-like_CS"/>
</dbReference>
<evidence type="ECO:0000256" key="4">
    <source>
        <dbReference type="ARBA" id="ARBA00022741"/>
    </source>
</evidence>
<dbReference type="SUPFAM" id="SSF52540">
    <property type="entry name" value="P-loop containing nucleoside triphosphate hydrolases"/>
    <property type="match status" value="1"/>
</dbReference>
<dbReference type="EMBL" id="CP116942">
    <property type="protein sequence ID" value="WCO66203.1"/>
    <property type="molecule type" value="Genomic_DNA"/>
</dbReference>
<dbReference type="Pfam" id="PF13732">
    <property type="entry name" value="DrrA1-3_C"/>
    <property type="match status" value="1"/>
</dbReference>
<evidence type="ECO:0000256" key="3">
    <source>
        <dbReference type="ARBA" id="ARBA00022448"/>
    </source>
</evidence>
<dbReference type="InterPro" id="IPR027417">
    <property type="entry name" value="P-loop_NTPase"/>
</dbReference>
<evidence type="ECO:0000256" key="6">
    <source>
        <dbReference type="ARBA" id="ARBA00023251"/>
    </source>
</evidence>
<comment type="similarity">
    <text evidence="2">Belongs to the ABC transporter superfamily.</text>
</comment>
<dbReference type="GO" id="GO:0005886">
    <property type="term" value="C:plasma membrane"/>
    <property type="evidence" value="ECO:0007669"/>
    <property type="project" value="UniProtKB-SubCell"/>
</dbReference>
<evidence type="ECO:0000313" key="9">
    <source>
        <dbReference type="Proteomes" id="UP001216390"/>
    </source>
</evidence>
<evidence type="ECO:0000256" key="2">
    <source>
        <dbReference type="ARBA" id="ARBA00005417"/>
    </source>
</evidence>
<dbReference type="RefSeq" id="WP_272735727.1">
    <property type="nucleotide sequence ID" value="NZ_CP116942.1"/>
</dbReference>
<accession>A0AAF0BUL4</accession>
<proteinExistence type="inferred from homology"/>
<dbReference type="AlphaFoldDB" id="A0AAF0BUL4"/>
<dbReference type="InterPro" id="IPR025302">
    <property type="entry name" value="DrrA1/2-like_C"/>
</dbReference>
<dbReference type="GO" id="GO:0046677">
    <property type="term" value="P:response to antibiotic"/>
    <property type="evidence" value="ECO:0007669"/>
    <property type="project" value="UniProtKB-KW"/>
</dbReference>
<evidence type="ECO:0000256" key="5">
    <source>
        <dbReference type="ARBA" id="ARBA00022840"/>
    </source>
</evidence>
<dbReference type="PROSITE" id="PS50893">
    <property type="entry name" value="ABC_TRANSPORTER_2"/>
    <property type="match status" value="1"/>
</dbReference>
<dbReference type="GO" id="GO:0005524">
    <property type="term" value="F:ATP binding"/>
    <property type="evidence" value="ECO:0007669"/>
    <property type="project" value="UniProtKB-KW"/>
</dbReference>
<organism evidence="8 9">
    <name type="scientific">Iamia majanohamensis</name>
    <dbReference type="NCBI Taxonomy" id="467976"/>
    <lineage>
        <taxon>Bacteria</taxon>
        <taxon>Bacillati</taxon>
        <taxon>Actinomycetota</taxon>
        <taxon>Acidimicrobiia</taxon>
        <taxon>Acidimicrobiales</taxon>
        <taxon>Iamiaceae</taxon>
        <taxon>Iamia</taxon>
    </lineage>
</organism>
<dbReference type="InterPro" id="IPR050763">
    <property type="entry name" value="ABC_transporter_ATP-binding"/>
</dbReference>
<dbReference type="Gene3D" id="3.40.50.300">
    <property type="entry name" value="P-loop containing nucleotide triphosphate hydrolases"/>
    <property type="match status" value="1"/>
</dbReference>
<dbReference type="SMART" id="SM00382">
    <property type="entry name" value="AAA"/>
    <property type="match status" value="1"/>
</dbReference>
<keyword evidence="9" id="KW-1185">Reference proteome</keyword>
<name>A0AAF0BUL4_9ACTN</name>
<dbReference type="PANTHER" id="PTHR42711">
    <property type="entry name" value="ABC TRANSPORTER ATP-BINDING PROTEIN"/>
    <property type="match status" value="1"/>
</dbReference>
<dbReference type="Pfam" id="PF00005">
    <property type="entry name" value="ABC_tran"/>
    <property type="match status" value="1"/>
</dbReference>
<dbReference type="GO" id="GO:0016887">
    <property type="term" value="F:ATP hydrolysis activity"/>
    <property type="evidence" value="ECO:0007669"/>
    <property type="project" value="InterPro"/>
</dbReference>
<sequence length="307" mass="32940">MAEALSARGISQRFGDRTVLDGVDLEVTPGRVVGLLGPNGAGKTTLMRILFGVVAPDAGTVAWGGRPASEDDRRSWGYMPQERGLYREMRVHDLLTWIARLHGLDRSTGAARSTDLLDRLGLGDRGGDKVQDLSGGMAQRVQLAAAMVHQPEVLVLDEPFAGLDPVAVRFLSEVVTDHVRAGRVLLFSSHQLELVEDLCESITLLHRGRVVLQGDLRRLKAESPDRYLRVDVDVADGWLAEGTGEVAARDASGSRIRLAPGVDAAGVLDVVRRQAPVTDFAVEAPSLAELFLDAAGEDADVLAEAEA</sequence>
<dbReference type="InterPro" id="IPR003439">
    <property type="entry name" value="ABC_transporter-like_ATP-bd"/>
</dbReference>
<dbReference type="KEGG" id="ima:PO878_17005"/>
<dbReference type="InterPro" id="IPR003593">
    <property type="entry name" value="AAA+_ATPase"/>
</dbReference>
<evidence type="ECO:0000259" key="7">
    <source>
        <dbReference type="PROSITE" id="PS50893"/>
    </source>
</evidence>
<dbReference type="PROSITE" id="PS00211">
    <property type="entry name" value="ABC_TRANSPORTER_1"/>
    <property type="match status" value="1"/>
</dbReference>
<feature type="domain" description="ABC transporter" evidence="7">
    <location>
        <begin position="5"/>
        <end position="232"/>
    </location>
</feature>
<gene>
    <name evidence="8" type="ORF">PO878_17005</name>
</gene>
<keyword evidence="6" id="KW-0046">Antibiotic resistance</keyword>
<keyword evidence="5 8" id="KW-0067">ATP-binding</keyword>
<dbReference type="PANTHER" id="PTHR42711:SF5">
    <property type="entry name" value="ABC TRANSPORTER ATP-BINDING PROTEIN NATA"/>
    <property type="match status" value="1"/>
</dbReference>
<protein>
    <submittedName>
        <fullName evidence="8">ATP-binding cassette domain-containing protein</fullName>
    </submittedName>
</protein>
<comment type="subcellular location">
    <subcellularLocation>
        <location evidence="1">Cell membrane</location>
        <topology evidence="1">Peripheral membrane protein</topology>
    </subcellularLocation>
</comment>
<evidence type="ECO:0000313" key="8">
    <source>
        <dbReference type="EMBL" id="WCO66203.1"/>
    </source>
</evidence>
<keyword evidence="4" id="KW-0547">Nucleotide-binding</keyword>